<reference evidence="3 4" key="1">
    <citation type="submission" date="2018-05" db="EMBL/GenBank/DDBJ databases">
        <title>Paenibacillus flagellatus sp. nov., isolated from selenium mineral soil.</title>
        <authorList>
            <person name="Dai X."/>
        </authorList>
    </citation>
    <scope>NUCLEOTIDE SEQUENCE [LARGE SCALE GENOMIC DNA]</scope>
    <source>
        <strain evidence="3 4">DXL2</strain>
    </source>
</reference>
<keyword evidence="4" id="KW-1185">Reference proteome</keyword>
<dbReference type="SUPFAM" id="SSF53474">
    <property type="entry name" value="alpha/beta-Hydrolases"/>
    <property type="match status" value="1"/>
</dbReference>
<keyword evidence="1" id="KW-0472">Membrane</keyword>
<dbReference type="InterPro" id="IPR000073">
    <property type="entry name" value="AB_hydrolase_1"/>
</dbReference>
<dbReference type="Pfam" id="PF12697">
    <property type="entry name" value="Abhydrolase_6"/>
    <property type="match status" value="1"/>
</dbReference>
<name>A0A2V5K708_9BACL</name>
<gene>
    <name evidence="3" type="ORF">DLM86_11870</name>
</gene>
<dbReference type="InterPro" id="IPR029058">
    <property type="entry name" value="AB_hydrolase_fold"/>
</dbReference>
<dbReference type="EMBL" id="QJVJ01000004">
    <property type="protein sequence ID" value="PYI55211.1"/>
    <property type="molecule type" value="Genomic_DNA"/>
</dbReference>
<feature type="domain" description="AB hydrolase-1" evidence="2">
    <location>
        <begin position="57"/>
        <end position="283"/>
    </location>
</feature>
<evidence type="ECO:0000313" key="3">
    <source>
        <dbReference type="EMBL" id="PYI55211.1"/>
    </source>
</evidence>
<dbReference type="Gene3D" id="3.40.50.1820">
    <property type="entry name" value="alpha/beta hydrolase"/>
    <property type="match status" value="1"/>
</dbReference>
<comment type="caution">
    <text evidence="3">The sequence shown here is derived from an EMBL/GenBank/DDBJ whole genome shotgun (WGS) entry which is preliminary data.</text>
</comment>
<organism evidence="3 4">
    <name type="scientific">Paenibacillus flagellatus</name>
    <dbReference type="NCBI Taxonomy" id="2211139"/>
    <lineage>
        <taxon>Bacteria</taxon>
        <taxon>Bacillati</taxon>
        <taxon>Bacillota</taxon>
        <taxon>Bacilli</taxon>
        <taxon>Bacillales</taxon>
        <taxon>Paenibacillaceae</taxon>
        <taxon>Paenibacillus</taxon>
    </lineage>
</organism>
<dbReference type="Proteomes" id="UP000247476">
    <property type="component" value="Unassembled WGS sequence"/>
</dbReference>
<dbReference type="OrthoDB" id="5513277at2"/>
<evidence type="ECO:0000256" key="1">
    <source>
        <dbReference type="SAM" id="Phobius"/>
    </source>
</evidence>
<evidence type="ECO:0000313" key="4">
    <source>
        <dbReference type="Proteomes" id="UP000247476"/>
    </source>
</evidence>
<dbReference type="RefSeq" id="WP_110840206.1">
    <property type="nucleotide sequence ID" value="NZ_QJVJ01000004.1"/>
</dbReference>
<dbReference type="GO" id="GO:0016020">
    <property type="term" value="C:membrane"/>
    <property type="evidence" value="ECO:0007669"/>
    <property type="project" value="TreeGrafter"/>
</dbReference>
<proteinExistence type="predicted"/>
<keyword evidence="1" id="KW-1133">Transmembrane helix</keyword>
<evidence type="ECO:0000259" key="2">
    <source>
        <dbReference type="Pfam" id="PF12697"/>
    </source>
</evidence>
<dbReference type="PANTHER" id="PTHR43798">
    <property type="entry name" value="MONOACYLGLYCEROL LIPASE"/>
    <property type="match status" value="1"/>
</dbReference>
<dbReference type="PRINTS" id="PR00111">
    <property type="entry name" value="ABHYDROLASE"/>
</dbReference>
<keyword evidence="1" id="KW-0812">Transmembrane</keyword>
<dbReference type="InterPro" id="IPR050266">
    <property type="entry name" value="AB_hydrolase_sf"/>
</dbReference>
<dbReference type="PANTHER" id="PTHR43798:SF33">
    <property type="entry name" value="HYDROLASE, PUTATIVE (AFU_ORTHOLOGUE AFUA_2G14860)-RELATED"/>
    <property type="match status" value="1"/>
</dbReference>
<accession>A0A2V5K708</accession>
<dbReference type="AlphaFoldDB" id="A0A2V5K708"/>
<feature type="transmembrane region" description="Helical" evidence="1">
    <location>
        <begin position="148"/>
        <end position="170"/>
    </location>
</feature>
<protein>
    <recommendedName>
        <fullName evidence="2">AB hydrolase-1 domain-containing protein</fullName>
    </recommendedName>
</protein>
<sequence>MNDTRSVFKSETGRRLFEEAYARTMERWTVPYETFSVGTSFGRIRVIASGPADGKPVVLLHGMTANSGMWADTMPALRRFRTYCLDTPGDFSLSEADRPLRTRDDCAAWLDQTLASLGIGTTALIGHSMGGWLAANYAIARPGRIERLALLAPIATILPVPWLTFLWRVYPALLMPGRRSVKRAWDWFLARGNELPPAVLDQIVVAYTHCRIRLAVVPSVFPTEEWAGVTAPVLFLVGEEERIYRAGEAVKRAAAAIPHAETQSIARAGHCLMAEQAGRVNEAIERFLRT</sequence>